<dbReference type="InterPro" id="IPR050482">
    <property type="entry name" value="Sensor_HK_TwoCompSys"/>
</dbReference>
<dbReference type="PANTHER" id="PTHR24421:SF10">
    <property type="entry name" value="NITRATE_NITRITE SENSOR PROTEIN NARQ"/>
    <property type="match status" value="1"/>
</dbReference>
<dbReference type="PANTHER" id="PTHR24421">
    <property type="entry name" value="NITRATE/NITRITE SENSOR PROTEIN NARX-RELATED"/>
    <property type="match status" value="1"/>
</dbReference>
<keyword evidence="9" id="KW-0472">Membrane</keyword>
<keyword evidence="7" id="KW-0067">ATP-binding</keyword>
<dbReference type="OrthoDB" id="5401121at2"/>
<evidence type="ECO:0000256" key="3">
    <source>
        <dbReference type="ARBA" id="ARBA00022553"/>
    </source>
</evidence>
<sequence>MQTSENNLIPVLIVGTLVIVALIIFLFLFVIIYQRRMLKSQTELQQLQTEQQSDLLKAVFEAQESERKRLAEDLHDSVGQVLSVIKFNLHRLEKVCENKTETSDLMRNTRNLAEECILEIRNIIHNMMPHLLTNFGLAEALKELSRKVEQRSGIQVDFGSTLSARYPPEIEITFYRIAQELFSNAIKHSGAREITVTLFKEEARLILCFHDNGTGFDIQKVKHGFGLKNLSSRLQLVDGSLQIDSDSQKGTSVTVIVTPPVWNQ</sequence>
<dbReference type="SUPFAM" id="SSF55874">
    <property type="entry name" value="ATPase domain of HSP90 chaperone/DNA topoisomerase II/histidine kinase"/>
    <property type="match status" value="1"/>
</dbReference>
<dbReference type="EMBL" id="SMAD01000008">
    <property type="protein sequence ID" value="TCS86252.1"/>
    <property type="molecule type" value="Genomic_DNA"/>
</dbReference>
<keyword evidence="12" id="KW-1185">Reference proteome</keyword>
<keyword evidence="6 11" id="KW-0418">Kinase</keyword>
<comment type="catalytic activity">
    <reaction evidence="1">
        <text>ATP + protein L-histidine = ADP + protein N-phospho-L-histidine.</text>
        <dbReference type="EC" id="2.7.13.3"/>
    </reaction>
</comment>
<evidence type="ECO:0000256" key="9">
    <source>
        <dbReference type="SAM" id="Phobius"/>
    </source>
</evidence>
<keyword evidence="9" id="KW-1133">Transmembrane helix</keyword>
<dbReference type="Pfam" id="PF02518">
    <property type="entry name" value="HATPase_c"/>
    <property type="match status" value="1"/>
</dbReference>
<dbReference type="GO" id="GO:0000155">
    <property type="term" value="F:phosphorelay sensor kinase activity"/>
    <property type="evidence" value="ECO:0007669"/>
    <property type="project" value="InterPro"/>
</dbReference>
<dbReference type="SMART" id="SM00387">
    <property type="entry name" value="HATPase_c"/>
    <property type="match status" value="1"/>
</dbReference>
<dbReference type="InterPro" id="IPR003594">
    <property type="entry name" value="HATPase_dom"/>
</dbReference>
<dbReference type="AlphaFoldDB" id="A0A4R3KPG8"/>
<evidence type="ECO:0000256" key="4">
    <source>
        <dbReference type="ARBA" id="ARBA00022679"/>
    </source>
</evidence>
<gene>
    <name evidence="11" type="ORF">EDD80_10843</name>
</gene>
<evidence type="ECO:0000256" key="8">
    <source>
        <dbReference type="ARBA" id="ARBA00023012"/>
    </source>
</evidence>
<dbReference type="Proteomes" id="UP000295807">
    <property type="component" value="Unassembled WGS sequence"/>
</dbReference>
<evidence type="ECO:0000313" key="11">
    <source>
        <dbReference type="EMBL" id="TCS86252.1"/>
    </source>
</evidence>
<evidence type="ECO:0000256" key="6">
    <source>
        <dbReference type="ARBA" id="ARBA00022777"/>
    </source>
</evidence>
<dbReference type="RefSeq" id="WP_132129656.1">
    <property type="nucleotide sequence ID" value="NZ_CP042432.1"/>
</dbReference>
<dbReference type="GO" id="GO:0046983">
    <property type="term" value="F:protein dimerization activity"/>
    <property type="evidence" value="ECO:0007669"/>
    <property type="project" value="InterPro"/>
</dbReference>
<keyword evidence="5" id="KW-0547">Nucleotide-binding</keyword>
<proteinExistence type="predicted"/>
<dbReference type="GO" id="GO:0016020">
    <property type="term" value="C:membrane"/>
    <property type="evidence" value="ECO:0007669"/>
    <property type="project" value="InterPro"/>
</dbReference>
<name>A0A4R3KPG8_9SPHI</name>
<keyword evidence="3" id="KW-0597">Phosphoprotein</keyword>
<accession>A0A4R3KPG8</accession>
<dbReference type="GO" id="GO:0005524">
    <property type="term" value="F:ATP binding"/>
    <property type="evidence" value="ECO:0007669"/>
    <property type="project" value="UniProtKB-KW"/>
</dbReference>
<dbReference type="InterPro" id="IPR036890">
    <property type="entry name" value="HATPase_C_sf"/>
</dbReference>
<keyword evidence="9" id="KW-0812">Transmembrane</keyword>
<evidence type="ECO:0000313" key="12">
    <source>
        <dbReference type="Proteomes" id="UP000295807"/>
    </source>
</evidence>
<dbReference type="InterPro" id="IPR005467">
    <property type="entry name" value="His_kinase_dom"/>
</dbReference>
<evidence type="ECO:0000256" key="5">
    <source>
        <dbReference type="ARBA" id="ARBA00022741"/>
    </source>
</evidence>
<evidence type="ECO:0000256" key="7">
    <source>
        <dbReference type="ARBA" id="ARBA00022840"/>
    </source>
</evidence>
<dbReference type="EC" id="2.7.13.3" evidence="2"/>
<dbReference type="Gene3D" id="3.30.565.10">
    <property type="entry name" value="Histidine kinase-like ATPase, C-terminal domain"/>
    <property type="match status" value="1"/>
</dbReference>
<reference evidence="11 12" key="1">
    <citation type="submission" date="2019-03" db="EMBL/GenBank/DDBJ databases">
        <title>Genomic Encyclopedia of Type Strains, Phase IV (KMG-IV): sequencing the most valuable type-strain genomes for metagenomic binning, comparative biology and taxonomic classification.</title>
        <authorList>
            <person name="Goeker M."/>
        </authorList>
    </citation>
    <scope>NUCLEOTIDE SEQUENCE [LARGE SCALE GENOMIC DNA]</scope>
    <source>
        <strain evidence="11 12">DSM 21100</strain>
    </source>
</reference>
<protein>
    <recommendedName>
        <fullName evidence="2">histidine kinase</fullName>
        <ecNumber evidence="2">2.7.13.3</ecNumber>
    </recommendedName>
</protein>
<dbReference type="CDD" id="cd16917">
    <property type="entry name" value="HATPase_UhpB-NarQ-NarX-like"/>
    <property type="match status" value="1"/>
</dbReference>
<evidence type="ECO:0000256" key="2">
    <source>
        <dbReference type="ARBA" id="ARBA00012438"/>
    </source>
</evidence>
<organism evidence="11 12">
    <name type="scientific">Anseongella ginsenosidimutans</name>
    <dbReference type="NCBI Taxonomy" id="496056"/>
    <lineage>
        <taxon>Bacteria</taxon>
        <taxon>Pseudomonadati</taxon>
        <taxon>Bacteroidota</taxon>
        <taxon>Sphingobacteriia</taxon>
        <taxon>Sphingobacteriales</taxon>
        <taxon>Sphingobacteriaceae</taxon>
        <taxon>Anseongella</taxon>
    </lineage>
</organism>
<feature type="transmembrane region" description="Helical" evidence="9">
    <location>
        <begin position="12"/>
        <end position="33"/>
    </location>
</feature>
<comment type="caution">
    <text evidence="11">The sequence shown here is derived from an EMBL/GenBank/DDBJ whole genome shotgun (WGS) entry which is preliminary data.</text>
</comment>
<dbReference type="PROSITE" id="PS50109">
    <property type="entry name" value="HIS_KIN"/>
    <property type="match status" value="1"/>
</dbReference>
<dbReference type="Gene3D" id="1.20.5.1930">
    <property type="match status" value="1"/>
</dbReference>
<feature type="domain" description="Histidine kinase" evidence="10">
    <location>
        <begin position="73"/>
        <end position="261"/>
    </location>
</feature>
<keyword evidence="4" id="KW-0808">Transferase</keyword>
<evidence type="ECO:0000256" key="1">
    <source>
        <dbReference type="ARBA" id="ARBA00000085"/>
    </source>
</evidence>
<dbReference type="Pfam" id="PF07730">
    <property type="entry name" value="HisKA_3"/>
    <property type="match status" value="1"/>
</dbReference>
<keyword evidence="8" id="KW-0902">Two-component regulatory system</keyword>
<evidence type="ECO:0000259" key="10">
    <source>
        <dbReference type="PROSITE" id="PS50109"/>
    </source>
</evidence>
<dbReference type="InterPro" id="IPR011712">
    <property type="entry name" value="Sig_transdc_His_kin_sub3_dim/P"/>
</dbReference>